<feature type="binding site" evidence="8">
    <location>
        <begin position="40"/>
        <end position="47"/>
    </location>
    <ligand>
        <name>ATP</name>
        <dbReference type="ChEBI" id="CHEBI:30616"/>
    </ligand>
</feature>
<comment type="caution">
    <text evidence="10">The sequence shown here is derived from an EMBL/GenBank/DDBJ whole genome shotgun (WGS) entry which is preliminary data.</text>
</comment>
<sequence>MSTTTTTTTTTNTGDFDDYEPTINNLLEKDTLKWIFVGGKGGVGKTTTSCSIAIQLAKVKESVLLISTDPAHNLSDAFGQKFTKHPSLVNGFPNLFCMEIDPTPDHDAPEFINKQNGGGLMDFQELAMSIPGVDEAMSFAEVMKLVQDMKFSVIVFDTAPTGHTLRLLSIPSLLDKGIAKFMDNNLSGLFSTFGNVVGSEHSPEQINSKISSIKKTIEEVNIQFKNPDVTTFVPVCIPEFLSLYETERLIQQLTKLDMDVQNIIVNQIVYPENECGLCHARSKMQKKYIDQMADLYMDFHVTKMPLLKAEIRGVPSLTIFSELLTVPYDPSKPVVLPTENQ</sequence>
<comment type="subunit">
    <text evidence="8">Homodimer.</text>
</comment>
<dbReference type="GO" id="GO:0005524">
    <property type="term" value="F:ATP binding"/>
    <property type="evidence" value="ECO:0007669"/>
    <property type="project" value="UniProtKB-UniRule"/>
</dbReference>
<dbReference type="OMA" id="MDAPYEF"/>
<dbReference type="NCBIfam" id="TIGR00345">
    <property type="entry name" value="GET3_arsA_TRC40"/>
    <property type="match status" value="1"/>
</dbReference>
<dbReference type="PANTHER" id="PTHR10803:SF3">
    <property type="entry name" value="ATPASE GET3"/>
    <property type="match status" value="1"/>
</dbReference>
<keyword evidence="11" id="KW-1185">Reference proteome</keyword>
<keyword evidence="7 8" id="KW-0067">ATP-binding</keyword>
<reference evidence="10 11" key="1">
    <citation type="journal article" date="2011" name="Genome Res.">
        <title>Phylogeny-wide analysis of social amoeba genomes highlights ancient origins for complex intercellular communication.</title>
        <authorList>
            <person name="Heidel A.J."/>
            <person name="Lawal H.M."/>
            <person name="Felder M."/>
            <person name="Schilde C."/>
            <person name="Helps N.R."/>
            <person name="Tunggal B."/>
            <person name="Rivero F."/>
            <person name="John U."/>
            <person name="Schleicher M."/>
            <person name="Eichinger L."/>
            <person name="Platzer M."/>
            <person name="Noegel A.A."/>
            <person name="Schaap P."/>
            <person name="Gloeckner G."/>
        </authorList>
    </citation>
    <scope>NUCLEOTIDE SEQUENCE [LARGE SCALE GENOMIC DNA]</scope>
    <source>
        <strain evidence="11">ATCC 26659 / Pp 5 / PN500</strain>
    </source>
</reference>
<evidence type="ECO:0000256" key="1">
    <source>
        <dbReference type="ARBA" id="ARBA00011040"/>
    </source>
</evidence>
<keyword evidence="8" id="KW-0862">Zinc</keyword>
<dbReference type="InParanoid" id="D3B3Z0"/>
<dbReference type="EC" id="3.6.-.-" evidence="8"/>
<evidence type="ECO:0000313" key="10">
    <source>
        <dbReference type="EMBL" id="EFA84038.1"/>
    </source>
</evidence>
<evidence type="ECO:0000313" key="11">
    <source>
        <dbReference type="Proteomes" id="UP000001396"/>
    </source>
</evidence>
<dbReference type="GO" id="GO:0016887">
    <property type="term" value="F:ATP hydrolysis activity"/>
    <property type="evidence" value="ECO:0007669"/>
    <property type="project" value="InterPro"/>
</dbReference>
<protein>
    <recommendedName>
        <fullName evidence="8">ATPase ASNA1 homolog</fullName>
        <ecNumber evidence="8">3.6.-.-</ecNumber>
    </recommendedName>
    <alternativeName>
        <fullName evidence="8">Arsenical pump-driving ATPase homolog</fullName>
    </alternativeName>
    <alternativeName>
        <fullName evidence="8">Arsenite-stimulated ATPase</fullName>
    </alternativeName>
</protein>
<dbReference type="GO" id="GO:0046872">
    <property type="term" value="F:metal ion binding"/>
    <property type="evidence" value="ECO:0007669"/>
    <property type="project" value="UniProtKB-KW"/>
</dbReference>
<dbReference type="GO" id="GO:0071816">
    <property type="term" value="P:tail-anchored membrane protein insertion into ER membrane"/>
    <property type="evidence" value="ECO:0007669"/>
    <property type="project" value="TreeGrafter"/>
</dbReference>
<keyword evidence="5 8" id="KW-0378">Hydrolase</keyword>
<evidence type="ECO:0000256" key="7">
    <source>
        <dbReference type="ARBA" id="ARBA00022840"/>
    </source>
</evidence>
<dbReference type="EMBL" id="ADBJ01000010">
    <property type="protein sequence ID" value="EFA84038.1"/>
    <property type="molecule type" value="Genomic_DNA"/>
</dbReference>
<dbReference type="PANTHER" id="PTHR10803">
    <property type="entry name" value="ARSENICAL PUMP-DRIVING ATPASE ARSENITE-TRANSLOCATING ATPASE"/>
    <property type="match status" value="1"/>
</dbReference>
<dbReference type="FunCoup" id="D3B3Z0">
    <property type="interactions" value="828"/>
</dbReference>
<dbReference type="Gene3D" id="3.40.50.300">
    <property type="entry name" value="P-loop containing nucleotide triphosphate hydrolases"/>
    <property type="match status" value="1"/>
</dbReference>
<dbReference type="STRING" id="670386.D3B3Z0"/>
<keyword evidence="4 8" id="KW-0547">Nucleotide-binding</keyword>
<dbReference type="InterPro" id="IPR027542">
    <property type="entry name" value="ATPase_ArsA/GET3_euk"/>
</dbReference>
<name>D3B3Z0_HETP5</name>
<dbReference type="Proteomes" id="UP000001396">
    <property type="component" value="Unassembled WGS sequence"/>
</dbReference>
<keyword evidence="2 8" id="KW-0813">Transport</keyword>
<feature type="binding site" evidence="8">
    <location>
        <position position="266"/>
    </location>
    <ligand>
        <name>ATP</name>
        <dbReference type="ChEBI" id="CHEBI:30616"/>
    </ligand>
</feature>
<gene>
    <name evidence="10" type="primary">arsA</name>
    <name evidence="10" type="ORF">PPL_03111</name>
</gene>
<dbReference type="InterPro" id="IPR027417">
    <property type="entry name" value="P-loop_NTPase"/>
</dbReference>
<evidence type="ECO:0000256" key="3">
    <source>
        <dbReference type="ARBA" id="ARBA00022490"/>
    </source>
</evidence>
<keyword evidence="8" id="KW-0479">Metal-binding</keyword>
<evidence type="ECO:0000259" key="9">
    <source>
        <dbReference type="Pfam" id="PF02374"/>
    </source>
</evidence>
<dbReference type="InterPro" id="IPR025723">
    <property type="entry name" value="ArsA/GET3_ATPase-like"/>
</dbReference>
<evidence type="ECO:0000256" key="5">
    <source>
        <dbReference type="ARBA" id="ARBA00022801"/>
    </source>
</evidence>
<dbReference type="FunFam" id="3.40.50.300:FF:000235">
    <property type="entry name" value="ATPase ASNA1"/>
    <property type="match status" value="1"/>
</dbReference>
<dbReference type="HAMAP" id="MF_03112">
    <property type="entry name" value="Asna1_Get3"/>
    <property type="match status" value="1"/>
</dbReference>
<keyword evidence="6 8" id="KW-0256">Endoplasmic reticulum</keyword>
<evidence type="ECO:0000256" key="8">
    <source>
        <dbReference type="HAMAP-Rule" id="MF_03112"/>
    </source>
</evidence>
<feature type="binding site" evidence="8">
    <location>
        <position position="278"/>
    </location>
    <ligand>
        <name>Zn(2+)</name>
        <dbReference type="ChEBI" id="CHEBI:29105"/>
        <note>ligand shared between dimeric partners</note>
    </ligand>
</feature>
<comment type="similarity">
    <text evidence="1 8">Belongs to the arsA ATPase family.</text>
</comment>
<organism evidence="10 11">
    <name type="scientific">Heterostelium pallidum (strain ATCC 26659 / Pp 5 / PN500)</name>
    <name type="common">Cellular slime mold</name>
    <name type="synonym">Polysphondylium pallidum</name>
    <dbReference type="NCBI Taxonomy" id="670386"/>
    <lineage>
        <taxon>Eukaryota</taxon>
        <taxon>Amoebozoa</taxon>
        <taxon>Evosea</taxon>
        <taxon>Eumycetozoa</taxon>
        <taxon>Dictyostelia</taxon>
        <taxon>Acytosteliales</taxon>
        <taxon>Acytosteliaceae</taxon>
        <taxon>Heterostelium</taxon>
    </lineage>
</organism>
<evidence type="ECO:0000256" key="2">
    <source>
        <dbReference type="ARBA" id="ARBA00022448"/>
    </source>
</evidence>
<dbReference type="GO" id="GO:0043529">
    <property type="term" value="C:GET complex"/>
    <property type="evidence" value="ECO:0007669"/>
    <property type="project" value="TreeGrafter"/>
</dbReference>
<comment type="subcellular location">
    <subcellularLocation>
        <location evidence="8">Cytoplasm</location>
    </subcellularLocation>
    <subcellularLocation>
        <location evidence="8">Endoplasmic reticulum</location>
    </subcellularLocation>
</comment>
<comment type="function">
    <text evidence="8">ATPase required for the post-translational delivery of tail-anchored (TA) proteins to the endoplasmic reticulum. Recognizes and selectively binds the transmembrane domain of TA proteins in the cytosol. This complex then targets to the endoplasmic reticulum by membrane-bound receptors, where the tail-anchored protein is released for insertion. This process is regulated by ATP binding and hydrolysis. ATP binding drives the homodimer towards the closed dimer state, facilitating recognition of newly synthesized TA membrane proteins. ATP hydrolysis is required for insertion. Subsequently, the homodimer reverts towards the open dimer state, lowering its affinity for the membrane-bound receptor, and returning it to the cytosol to initiate a new round of targeting.</text>
</comment>
<accession>D3B3Z0</accession>
<dbReference type="InterPro" id="IPR016300">
    <property type="entry name" value="ATPase_ArsA/GET3"/>
</dbReference>
<dbReference type="AlphaFoldDB" id="D3B3Z0"/>
<dbReference type="GeneID" id="31358634"/>
<evidence type="ECO:0000256" key="4">
    <source>
        <dbReference type="ARBA" id="ARBA00022741"/>
    </source>
</evidence>
<dbReference type="CDD" id="cd02035">
    <property type="entry name" value="ArsA"/>
    <property type="match status" value="1"/>
</dbReference>
<dbReference type="Pfam" id="PF02374">
    <property type="entry name" value="ArsA_ATPase"/>
    <property type="match status" value="1"/>
</dbReference>
<keyword evidence="3 8" id="KW-0963">Cytoplasm</keyword>
<feature type="binding site" evidence="8">
    <location>
        <position position="239"/>
    </location>
    <ligand>
        <name>ATP</name>
        <dbReference type="ChEBI" id="CHEBI:30616"/>
    </ligand>
</feature>
<dbReference type="RefSeq" id="XP_020436155.1">
    <property type="nucleotide sequence ID" value="XM_020574083.1"/>
</dbReference>
<feature type="active site" evidence="8">
    <location>
        <position position="69"/>
    </location>
</feature>
<evidence type="ECO:0000256" key="6">
    <source>
        <dbReference type="ARBA" id="ARBA00022824"/>
    </source>
</evidence>
<proteinExistence type="inferred from homology"/>
<feature type="domain" description="ArsA/GET3 Anion-transporting ATPase-like" evidence="9">
    <location>
        <begin position="33"/>
        <end position="324"/>
    </location>
</feature>
<feature type="binding site" evidence="8">
    <location>
        <position position="275"/>
    </location>
    <ligand>
        <name>Zn(2+)</name>
        <dbReference type="ChEBI" id="CHEBI:29105"/>
        <note>ligand shared between dimeric partners</note>
    </ligand>
</feature>
<dbReference type="SUPFAM" id="SSF52540">
    <property type="entry name" value="P-loop containing nucleoside triphosphate hydrolases"/>
    <property type="match status" value="1"/>
</dbReference>